<evidence type="ECO:0000313" key="1">
    <source>
        <dbReference type="EMBL" id="KAH3714646.1"/>
    </source>
</evidence>
<dbReference type="AlphaFoldDB" id="A0A9D4BZY2"/>
<keyword evidence="2" id="KW-1185">Reference proteome</keyword>
<dbReference type="EMBL" id="JAIWYP010000013">
    <property type="protein sequence ID" value="KAH3714646.1"/>
    <property type="molecule type" value="Genomic_DNA"/>
</dbReference>
<reference evidence="1" key="1">
    <citation type="journal article" date="2019" name="bioRxiv">
        <title>The Genome of the Zebra Mussel, Dreissena polymorpha: A Resource for Invasive Species Research.</title>
        <authorList>
            <person name="McCartney M.A."/>
            <person name="Auch B."/>
            <person name="Kono T."/>
            <person name="Mallez S."/>
            <person name="Zhang Y."/>
            <person name="Obille A."/>
            <person name="Becker A."/>
            <person name="Abrahante J.E."/>
            <person name="Garbe J."/>
            <person name="Badalamenti J.P."/>
            <person name="Herman A."/>
            <person name="Mangelson H."/>
            <person name="Liachko I."/>
            <person name="Sullivan S."/>
            <person name="Sone E.D."/>
            <person name="Koren S."/>
            <person name="Silverstein K.A.T."/>
            <person name="Beckman K.B."/>
            <person name="Gohl D.M."/>
        </authorList>
    </citation>
    <scope>NUCLEOTIDE SEQUENCE</scope>
    <source>
        <strain evidence="1">Duluth1</strain>
        <tissue evidence="1">Whole animal</tissue>
    </source>
</reference>
<reference evidence="1" key="2">
    <citation type="submission" date="2020-11" db="EMBL/GenBank/DDBJ databases">
        <authorList>
            <person name="McCartney M.A."/>
            <person name="Auch B."/>
            <person name="Kono T."/>
            <person name="Mallez S."/>
            <person name="Becker A."/>
            <person name="Gohl D.M."/>
            <person name="Silverstein K.A.T."/>
            <person name="Koren S."/>
            <person name="Bechman K.B."/>
            <person name="Herman A."/>
            <person name="Abrahante J.E."/>
            <person name="Garbe J."/>
        </authorList>
    </citation>
    <scope>NUCLEOTIDE SEQUENCE</scope>
    <source>
        <strain evidence="1">Duluth1</strain>
        <tissue evidence="1">Whole animal</tissue>
    </source>
</reference>
<organism evidence="1 2">
    <name type="scientific">Dreissena polymorpha</name>
    <name type="common">Zebra mussel</name>
    <name type="synonym">Mytilus polymorpha</name>
    <dbReference type="NCBI Taxonomy" id="45954"/>
    <lineage>
        <taxon>Eukaryota</taxon>
        <taxon>Metazoa</taxon>
        <taxon>Spiralia</taxon>
        <taxon>Lophotrochozoa</taxon>
        <taxon>Mollusca</taxon>
        <taxon>Bivalvia</taxon>
        <taxon>Autobranchia</taxon>
        <taxon>Heteroconchia</taxon>
        <taxon>Euheterodonta</taxon>
        <taxon>Imparidentia</taxon>
        <taxon>Neoheterodontei</taxon>
        <taxon>Myida</taxon>
        <taxon>Dreissenoidea</taxon>
        <taxon>Dreissenidae</taxon>
        <taxon>Dreissena</taxon>
    </lineage>
</organism>
<name>A0A9D4BZY2_DREPO</name>
<accession>A0A9D4BZY2</accession>
<proteinExistence type="predicted"/>
<sequence length="71" mass="8105">MYRKKEASATGTTLKYVIPQRRRNISLADDDGRSDTTPILRRSTRIRRTPKRFTSDEFTGTKLVKSVTGSD</sequence>
<protein>
    <submittedName>
        <fullName evidence="1">Uncharacterized protein</fullName>
    </submittedName>
</protein>
<evidence type="ECO:0000313" key="2">
    <source>
        <dbReference type="Proteomes" id="UP000828390"/>
    </source>
</evidence>
<gene>
    <name evidence="1" type="ORF">DPMN_057335</name>
</gene>
<comment type="caution">
    <text evidence="1">The sequence shown here is derived from an EMBL/GenBank/DDBJ whole genome shotgun (WGS) entry which is preliminary data.</text>
</comment>
<dbReference type="Proteomes" id="UP000828390">
    <property type="component" value="Unassembled WGS sequence"/>
</dbReference>